<accession>A0A1M2VPG0</accession>
<feature type="region of interest" description="Disordered" evidence="1">
    <location>
        <begin position="37"/>
        <end position="72"/>
    </location>
</feature>
<feature type="compositionally biased region" description="Polar residues" evidence="1">
    <location>
        <begin position="1"/>
        <end position="11"/>
    </location>
</feature>
<dbReference type="AlphaFoldDB" id="A0A1M2VPG0"/>
<sequence>MPLNTTDSVETFNKDEHKTRRAKRELQVALKNLGGNAKLVGHCPPHVQETRTDVPNPKRFSTFDSNSERVGENSALIKEQERHELENGGKGSPFNAKKWLRAKATMKGRLKLSTPQPFHLGL</sequence>
<protein>
    <submittedName>
        <fullName evidence="2">Uncharacterized protein</fullName>
    </submittedName>
</protein>
<evidence type="ECO:0000313" key="3">
    <source>
        <dbReference type="Proteomes" id="UP000184267"/>
    </source>
</evidence>
<dbReference type="Proteomes" id="UP000184267">
    <property type="component" value="Unassembled WGS sequence"/>
</dbReference>
<name>A0A1M2VPG0_TRAPU</name>
<reference evidence="2 3" key="1">
    <citation type="submission" date="2016-10" db="EMBL/GenBank/DDBJ databases">
        <title>Genome sequence of the basidiomycete white-rot fungus Trametes pubescens.</title>
        <authorList>
            <person name="Makela M.R."/>
            <person name="Granchi Z."/>
            <person name="Peng M."/>
            <person name="De Vries R.P."/>
            <person name="Grigoriev I."/>
            <person name="Riley R."/>
            <person name="Hilden K."/>
        </authorList>
    </citation>
    <scope>NUCLEOTIDE SEQUENCE [LARGE SCALE GENOMIC DNA]</scope>
    <source>
        <strain evidence="2 3">FBCC735</strain>
    </source>
</reference>
<evidence type="ECO:0000313" key="2">
    <source>
        <dbReference type="EMBL" id="OJT09485.1"/>
    </source>
</evidence>
<feature type="region of interest" description="Disordered" evidence="1">
    <location>
        <begin position="1"/>
        <end position="21"/>
    </location>
</feature>
<proteinExistence type="predicted"/>
<organism evidence="2 3">
    <name type="scientific">Trametes pubescens</name>
    <name type="common">White-rot fungus</name>
    <dbReference type="NCBI Taxonomy" id="154538"/>
    <lineage>
        <taxon>Eukaryota</taxon>
        <taxon>Fungi</taxon>
        <taxon>Dikarya</taxon>
        <taxon>Basidiomycota</taxon>
        <taxon>Agaricomycotina</taxon>
        <taxon>Agaricomycetes</taxon>
        <taxon>Polyporales</taxon>
        <taxon>Polyporaceae</taxon>
        <taxon>Trametes</taxon>
    </lineage>
</organism>
<keyword evidence="3" id="KW-1185">Reference proteome</keyword>
<dbReference type="EMBL" id="MNAD01000906">
    <property type="protein sequence ID" value="OJT09485.1"/>
    <property type="molecule type" value="Genomic_DNA"/>
</dbReference>
<gene>
    <name evidence="2" type="ORF">TRAPUB_14045</name>
</gene>
<evidence type="ECO:0000256" key="1">
    <source>
        <dbReference type="SAM" id="MobiDB-lite"/>
    </source>
</evidence>
<comment type="caution">
    <text evidence="2">The sequence shown here is derived from an EMBL/GenBank/DDBJ whole genome shotgun (WGS) entry which is preliminary data.</text>
</comment>